<keyword evidence="4 6" id="KW-1015">Disulfide bond</keyword>
<dbReference type="PROSITE" id="PS50026">
    <property type="entry name" value="EGF_3"/>
    <property type="match status" value="3"/>
</dbReference>
<feature type="compositionally biased region" description="Basic and acidic residues" evidence="7">
    <location>
        <begin position="709"/>
        <end position="736"/>
    </location>
</feature>
<feature type="compositionally biased region" description="Basic and acidic residues" evidence="7">
    <location>
        <begin position="762"/>
        <end position="793"/>
    </location>
</feature>
<dbReference type="PANTHER" id="PTHR24040">
    <property type="entry name" value="LAMININ G-LIKE DOMAIN-CONTAINING PROTEIN"/>
    <property type="match status" value="1"/>
</dbReference>
<evidence type="ECO:0000313" key="11">
    <source>
        <dbReference type="EMBL" id="KAF8777637.1"/>
    </source>
</evidence>
<feature type="signal peptide" evidence="9">
    <location>
        <begin position="1"/>
        <end position="20"/>
    </location>
</feature>
<dbReference type="AlphaFoldDB" id="A0A8T0EPH5"/>
<feature type="disulfide bond" evidence="6">
    <location>
        <begin position="633"/>
        <end position="642"/>
    </location>
</feature>
<dbReference type="InterPro" id="IPR009030">
    <property type="entry name" value="Growth_fac_rcpt_cys_sf"/>
</dbReference>
<reference evidence="11" key="1">
    <citation type="journal article" date="2020" name="bioRxiv">
        <title>Chromosome-level reference genome of the European wasp spider Argiope bruennichi: a resource for studies on range expansion and evolutionary adaptation.</title>
        <authorList>
            <person name="Sheffer M.M."/>
            <person name="Hoppe A."/>
            <person name="Krehenwinkel H."/>
            <person name="Uhl G."/>
            <person name="Kuss A.W."/>
            <person name="Jensen L."/>
            <person name="Jensen C."/>
            <person name="Gillespie R.G."/>
            <person name="Hoff K.J."/>
            <person name="Prost S."/>
        </authorList>
    </citation>
    <scope>NUCLEOTIDE SEQUENCE</scope>
</reference>
<dbReference type="Pfam" id="PF00008">
    <property type="entry name" value="EGF"/>
    <property type="match status" value="1"/>
</dbReference>
<keyword evidence="8" id="KW-1133">Transmembrane helix</keyword>
<evidence type="ECO:0000256" key="4">
    <source>
        <dbReference type="ARBA" id="ARBA00023157"/>
    </source>
</evidence>
<dbReference type="Proteomes" id="UP000807504">
    <property type="component" value="Unassembled WGS sequence"/>
</dbReference>
<dbReference type="PROSITE" id="PS01186">
    <property type="entry name" value="EGF_2"/>
    <property type="match status" value="1"/>
</dbReference>
<keyword evidence="5" id="KW-0325">Glycoprotein</keyword>
<feature type="domain" description="EGF-like" evidence="10">
    <location>
        <begin position="14"/>
        <end position="54"/>
    </location>
</feature>
<dbReference type="PANTHER" id="PTHR24040:SF13">
    <property type="entry name" value="FIBROPELLIN-1"/>
    <property type="match status" value="1"/>
</dbReference>
<feature type="compositionally biased region" description="Basic and acidic residues" evidence="7">
    <location>
        <begin position="801"/>
        <end position="821"/>
    </location>
</feature>
<evidence type="ECO:0000313" key="12">
    <source>
        <dbReference type="Proteomes" id="UP000807504"/>
    </source>
</evidence>
<dbReference type="InterPro" id="IPR051145">
    <property type="entry name" value="GAS-SHBG-PROS"/>
</dbReference>
<organism evidence="11 12">
    <name type="scientific">Argiope bruennichi</name>
    <name type="common">Wasp spider</name>
    <name type="synonym">Aranea bruennichi</name>
    <dbReference type="NCBI Taxonomy" id="94029"/>
    <lineage>
        <taxon>Eukaryota</taxon>
        <taxon>Metazoa</taxon>
        <taxon>Ecdysozoa</taxon>
        <taxon>Arthropoda</taxon>
        <taxon>Chelicerata</taxon>
        <taxon>Arachnida</taxon>
        <taxon>Araneae</taxon>
        <taxon>Araneomorphae</taxon>
        <taxon>Entelegynae</taxon>
        <taxon>Araneoidea</taxon>
        <taxon>Araneidae</taxon>
        <taxon>Argiope</taxon>
    </lineage>
</organism>
<protein>
    <submittedName>
        <fullName evidence="11">Matrilin-2 like protein</fullName>
    </submittedName>
</protein>
<comment type="caution">
    <text evidence="6">Lacks conserved residue(s) required for the propagation of feature annotation.</text>
</comment>
<evidence type="ECO:0000256" key="3">
    <source>
        <dbReference type="ARBA" id="ARBA00022536"/>
    </source>
</evidence>
<keyword evidence="9" id="KW-0732">Signal</keyword>
<dbReference type="FunFam" id="2.10.25.10:FF:000118">
    <property type="entry name" value="protein delta homolog 2"/>
    <property type="match status" value="1"/>
</dbReference>
<evidence type="ECO:0000256" key="1">
    <source>
        <dbReference type="ARBA" id="ARBA00004613"/>
    </source>
</evidence>
<dbReference type="SUPFAM" id="SSF57184">
    <property type="entry name" value="Growth factor receptor domain"/>
    <property type="match status" value="1"/>
</dbReference>
<evidence type="ECO:0000256" key="2">
    <source>
        <dbReference type="ARBA" id="ARBA00022525"/>
    </source>
</evidence>
<dbReference type="EMBL" id="JABXBU010002072">
    <property type="protein sequence ID" value="KAF8777637.1"/>
    <property type="molecule type" value="Genomic_DNA"/>
</dbReference>
<keyword evidence="12" id="KW-1185">Reference proteome</keyword>
<sequence length="851" mass="96223">MSVSYTIFWILMIAVEKCSVAPEKDHAKTRGECQIDKNSFKCICPSPFSGDTCEKEDEQTDPCERNPCQNGGTCQLDDDNKNHTCDCLKGVRGNNCEIINWCENNTKICGRALCKYDKNIESGFCFCDEGFYFNAKEGKCEELDKCLFQRINGNCSRKHETCDSKGICKCEDNYAYIEGNSACERFRQFGQKCVKVDKCAPGVSQCQQKCTKGQCLCFAGFTLKADNYTCERKETTSECNLECDHLGTCVNEGNTPKCNCPQISHVSRNNTCIDKCAAGLISEEECPSEVGCLSDEGHGYTCNCTGKYGFADDNIHCRAKQMCSEGDGNEICSKKNELCEDDFASPEGYKCKCKLGYEREESTGVCRHKCEIASCDKKQALCIITDQNKAECICPPLLVKSSEGKCNQLAKYSYLGDFAVPKEKYQLIRNKNSGRMKRDISKDINYSKLLNDFGTSMKKIFESYVDASILRCTDKDDDLSCSLEIKLKEDPKEKINIVSTPSVCLSMDESHCLIQPDFVIRKRSEEVFHKTDPCSEIVNEKMCGKETQCKVSSPRGFKCECRQGYFRRNYYVPAPDVVIEVCEGDYTCKCIDGYHLEKGKSVKVDGCKAVCDPNPCDHGKCSVTGKDGFLCSCDDLYTGRFCNQTNGAIKDIKQAGTKTSAIVGGVLGAFLVMAIIICIILFRKIQKQKSIDETEEYVRQRKRGLVSEMRKLGRRQPENDDVELRDNERRPNRENEDQGYNSQYRINPIDSMSIPRPQLGRSADKGSNDRDDMSERRESGDYRRGYNGDDRILPKAHSSRHTNEEARRSSQRDDDRQERSRRPPSRSSDPLDNEKRGVSRMQYRNRGYEED</sequence>
<gene>
    <name evidence="11" type="ORF">HNY73_014465</name>
</gene>
<evidence type="ECO:0000259" key="10">
    <source>
        <dbReference type="PROSITE" id="PS50026"/>
    </source>
</evidence>
<dbReference type="PROSITE" id="PS00022">
    <property type="entry name" value="EGF_1"/>
    <property type="match status" value="3"/>
</dbReference>
<reference evidence="11" key="2">
    <citation type="submission" date="2020-06" db="EMBL/GenBank/DDBJ databases">
        <authorList>
            <person name="Sheffer M."/>
        </authorList>
    </citation>
    <scope>NUCLEOTIDE SEQUENCE</scope>
</reference>
<evidence type="ECO:0000256" key="8">
    <source>
        <dbReference type="SAM" id="Phobius"/>
    </source>
</evidence>
<dbReference type="SUPFAM" id="SSF57196">
    <property type="entry name" value="EGF/Laminin"/>
    <property type="match status" value="1"/>
</dbReference>
<accession>A0A8T0EPH5</accession>
<feature type="region of interest" description="Disordered" evidence="7">
    <location>
        <begin position="709"/>
        <end position="851"/>
    </location>
</feature>
<proteinExistence type="predicted"/>
<feature type="disulfide bond" evidence="6">
    <location>
        <begin position="87"/>
        <end position="96"/>
    </location>
</feature>
<feature type="disulfide bond" evidence="6">
    <location>
        <begin position="68"/>
        <end position="85"/>
    </location>
</feature>
<feature type="domain" description="EGF-like" evidence="10">
    <location>
        <begin position="59"/>
        <end position="97"/>
    </location>
</feature>
<evidence type="ECO:0000256" key="5">
    <source>
        <dbReference type="ARBA" id="ARBA00023180"/>
    </source>
</evidence>
<feature type="disulfide bond" evidence="6">
    <location>
        <begin position="44"/>
        <end position="53"/>
    </location>
</feature>
<evidence type="ECO:0000256" key="9">
    <source>
        <dbReference type="SAM" id="SignalP"/>
    </source>
</evidence>
<feature type="domain" description="EGF-like" evidence="10">
    <location>
        <begin position="612"/>
        <end position="643"/>
    </location>
</feature>
<dbReference type="Gene3D" id="2.10.25.10">
    <property type="entry name" value="Laminin"/>
    <property type="match status" value="3"/>
</dbReference>
<evidence type="ECO:0000256" key="7">
    <source>
        <dbReference type="SAM" id="MobiDB-lite"/>
    </source>
</evidence>
<keyword evidence="3 6" id="KW-0245">EGF-like domain</keyword>
<dbReference type="InterPro" id="IPR000742">
    <property type="entry name" value="EGF"/>
</dbReference>
<evidence type="ECO:0000256" key="6">
    <source>
        <dbReference type="PROSITE-ProRule" id="PRU00076"/>
    </source>
</evidence>
<dbReference type="GO" id="GO:0005576">
    <property type="term" value="C:extracellular region"/>
    <property type="evidence" value="ECO:0007669"/>
    <property type="project" value="UniProtKB-SubCell"/>
</dbReference>
<keyword evidence="8" id="KW-0472">Membrane</keyword>
<feature type="chain" id="PRO_5035757902" evidence="9">
    <location>
        <begin position="21"/>
        <end position="851"/>
    </location>
</feature>
<comment type="subcellular location">
    <subcellularLocation>
        <location evidence="1">Secreted</location>
    </subcellularLocation>
</comment>
<comment type="caution">
    <text evidence="11">The sequence shown here is derived from an EMBL/GenBank/DDBJ whole genome shotgun (WGS) entry which is preliminary data.</text>
</comment>
<name>A0A8T0EPH5_ARGBR</name>
<keyword evidence="8" id="KW-0812">Transmembrane</keyword>
<keyword evidence="2" id="KW-0964">Secreted</keyword>
<feature type="transmembrane region" description="Helical" evidence="8">
    <location>
        <begin position="661"/>
        <end position="682"/>
    </location>
</feature>
<dbReference type="SMART" id="SM00181">
    <property type="entry name" value="EGF"/>
    <property type="match status" value="11"/>
</dbReference>